<proteinExistence type="inferred from homology"/>
<evidence type="ECO:0000256" key="1">
    <source>
        <dbReference type="ARBA" id="ARBA00009981"/>
    </source>
</evidence>
<dbReference type="EMBL" id="JEMX01000104">
    <property type="protein sequence ID" value="EXI77320.1"/>
    <property type="molecule type" value="Genomic_DNA"/>
</dbReference>
<name>A0A011PKF0_9PROT</name>
<dbReference type="Pfam" id="PF02604">
    <property type="entry name" value="PhdYeFM_antitox"/>
    <property type="match status" value="1"/>
</dbReference>
<comment type="similarity">
    <text evidence="1 2">Belongs to the phD/YefM antitoxin family.</text>
</comment>
<sequence>MSTVTLADAKTHLSRLLDQVEAGEEVIITRRGQAVARITPVEKAKQPIKSLAEFRSRMPRWRKSSAELLREMRDEGL</sequence>
<dbReference type="STRING" id="1454003.AW10_03872"/>
<dbReference type="InterPro" id="IPR051416">
    <property type="entry name" value="phD-YefM_TA_antitoxins"/>
</dbReference>
<dbReference type="SUPFAM" id="SSF143120">
    <property type="entry name" value="YefM-like"/>
    <property type="match status" value="1"/>
</dbReference>
<dbReference type="Gene3D" id="3.40.1620.10">
    <property type="entry name" value="YefM-like domain"/>
    <property type="match status" value="1"/>
</dbReference>
<organism evidence="3 4">
    <name type="scientific">Candidatus Accumulibacter appositus</name>
    <dbReference type="NCBI Taxonomy" id="1454003"/>
    <lineage>
        <taxon>Bacteria</taxon>
        <taxon>Pseudomonadati</taxon>
        <taxon>Pseudomonadota</taxon>
        <taxon>Betaproteobacteria</taxon>
        <taxon>Candidatus Accumulibacter</taxon>
    </lineage>
</organism>
<dbReference type="InterPro" id="IPR036165">
    <property type="entry name" value="YefM-like_sf"/>
</dbReference>
<reference evidence="3 4" key="1">
    <citation type="submission" date="2014-02" db="EMBL/GenBank/DDBJ databases">
        <title>Expanding our view of genomic diversity in Candidatus Accumulibacter clades.</title>
        <authorList>
            <person name="Skennerton C.T."/>
            <person name="Barr J.J."/>
            <person name="Slater F.R."/>
            <person name="Bond P.L."/>
            <person name="Tyson G.W."/>
        </authorList>
    </citation>
    <scope>NUCLEOTIDE SEQUENCE [LARGE SCALE GENOMIC DNA]</scope>
    <source>
        <strain evidence="4">BA-92</strain>
    </source>
</reference>
<dbReference type="Proteomes" id="UP000021816">
    <property type="component" value="Unassembled WGS sequence"/>
</dbReference>
<dbReference type="PATRIC" id="fig|1454003.3.peg.3932"/>
<evidence type="ECO:0000313" key="3">
    <source>
        <dbReference type="EMBL" id="EXI77320.1"/>
    </source>
</evidence>
<dbReference type="InterPro" id="IPR006442">
    <property type="entry name" value="Antitoxin_Phd/YefM"/>
</dbReference>
<dbReference type="AlphaFoldDB" id="A0A011PKF0"/>
<protein>
    <recommendedName>
        <fullName evidence="2">Antitoxin</fullName>
    </recommendedName>
</protein>
<dbReference type="PANTHER" id="PTHR35377">
    <property type="entry name" value="ANTITOXIN VAPB49-RELATED-RELATED"/>
    <property type="match status" value="1"/>
</dbReference>
<dbReference type="NCBIfam" id="TIGR01552">
    <property type="entry name" value="phd_fam"/>
    <property type="match status" value="1"/>
</dbReference>
<accession>A0A011PKF0</accession>
<gene>
    <name evidence="3" type="ORF">AW10_03872</name>
</gene>
<comment type="function">
    <text evidence="2">Antitoxin component of a type II toxin-antitoxin (TA) system.</text>
</comment>
<comment type="caution">
    <text evidence="3">The sequence shown here is derived from an EMBL/GenBank/DDBJ whole genome shotgun (WGS) entry which is preliminary data.</text>
</comment>
<evidence type="ECO:0000256" key="2">
    <source>
        <dbReference type="RuleBase" id="RU362080"/>
    </source>
</evidence>
<evidence type="ECO:0000313" key="4">
    <source>
        <dbReference type="Proteomes" id="UP000021816"/>
    </source>
</evidence>